<feature type="domain" description="Metallo-beta-lactamase" evidence="1">
    <location>
        <begin position="23"/>
        <end position="176"/>
    </location>
</feature>
<accession>A0ABR7FZM9</accession>
<dbReference type="Pfam" id="PF00753">
    <property type="entry name" value="Lactamase_B"/>
    <property type="match status" value="1"/>
</dbReference>
<dbReference type="Gene3D" id="3.60.15.10">
    <property type="entry name" value="Ribonuclease Z/Hydroxyacylglutathione hydrolase-like"/>
    <property type="match status" value="1"/>
</dbReference>
<dbReference type="CDD" id="cd06262">
    <property type="entry name" value="metallo-hydrolase-like_MBL-fold"/>
    <property type="match status" value="1"/>
</dbReference>
<reference evidence="2 3" key="1">
    <citation type="submission" date="2020-08" db="EMBL/GenBank/DDBJ databases">
        <title>Genome public.</title>
        <authorList>
            <person name="Liu C."/>
            <person name="Sun Q."/>
        </authorList>
    </citation>
    <scope>NUCLEOTIDE SEQUENCE [LARGE SCALE GENOMIC DNA]</scope>
    <source>
        <strain evidence="2 3">NSJ-43</strain>
    </source>
</reference>
<proteinExistence type="predicted"/>
<evidence type="ECO:0000259" key="1">
    <source>
        <dbReference type="SMART" id="SM00849"/>
    </source>
</evidence>
<dbReference type="EMBL" id="JACOPD010000004">
    <property type="protein sequence ID" value="MBC5680651.1"/>
    <property type="molecule type" value="Genomic_DNA"/>
</dbReference>
<evidence type="ECO:0000313" key="2">
    <source>
        <dbReference type="EMBL" id="MBC5680651.1"/>
    </source>
</evidence>
<keyword evidence="3" id="KW-1185">Reference proteome</keyword>
<sequence>MQMAVIELEKNISYIEPTQNPLSANVVLIEGENNLWLYDVGNNPCVPQIISAFNTSNKKINVILSHFHADHIGNLDKINYSNVYQGRLTYKYTKTGEILENDLYFRDGNMNLHIFPLPSSHAKGSLALEINEKYCFLGDGVYAMQKGEKRLYNAGILKEEIEILKNIKAQHFMLSHRNPFDNSKDSVIRLLDGIYAKRKSGEPYISGIDGE</sequence>
<evidence type="ECO:0000313" key="3">
    <source>
        <dbReference type="Proteomes" id="UP000628463"/>
    </source>
</evidence>
<protein>
    <submittedName>
        <fullName evidence="2">MBL fold metallo-hydrolase</fullName>
    </submittedName>
</protein>
<organism evidence="2 3">
    <name type="scientific">Lachnospira hominis</name>
    <name type="common">ex Liu et al. 2021</name>
    <dbReference type="NCBI Taxonomy" id="2763051"/>
    <lineage>
        <taxon>Bacteria</taxon>
        <taxon>Bacillati</taxon>
        <taxon>Bacillota</taxon>
        <taxon>Clostridia</taxon>
        <taxon>Lachnospirales</taxon>
        <taxon>Lachnospiraceae</taxon>
        <taxon>Lachnospira</taxon>
    </lineage>
</organism>
<dbReference type="SUPFAM" id="SSF56281">
    <property type="entry name" value="Metallo-hydrolase/oxidoreductase"/>
    <property type="match status" value="1"/>
</dbReference>
<dbReference type="InterPro" id="IPR001279">
    <property type="entry name" value="Metallo-B-lactamas"/>
</dbReference>
<dbReference type="SMART" id="SM00849">
    <property type="entry name" value="Lactamase_B"/>
    <property type="match status" value="1"/>
</dbReference>
<gene>
    <name evidence="2" type="ORF">H8S01_06725</name>
</gene>
<dbReference type="InterPro" id="IPR036866">
    <property type="entry name" value="RibonucZ/Hydroxyglut_hydro"/>
</dbReference>
<name>A0ABR7FZM9_9FIRM</name>
<dbReference type="Proteomes" id="UP000628463">
    <property type="component" value="Unassembled WGS sequence"/>
</dbReference>
<comment type="caution">
    <text evidence="2">The sequence shown here is derived from an EMBL/GenBank/DDBJ whole genome shotgun (WGS) entry which is preliminary data.</text>
</comment>